<dbReference type="Proteomes" id="UP000568380">
    <property type="component" value="Unassembled WGS sequence"/>
</dbReference>
<evidence type="ECO:0000259" key="5">
    <source>
        <dbReference type="PROSITE" id="PS00083"/>
    </source>
</evidence>
<sequence length="243" mass="27406">MLTQDDIDREIAEWPEPPEPSGHPRRDYAPYRSSVLRHPKQALVAVKDPDAAELRGPVFGVTDVTALDADLTRQHAGEPLGERITVEGRITDRRGRPIRGQLVEIWQANASGRYPHQIDDHPAPHDPNFSGVGRCLTGEDGSYRFTTIKPGAYPWRNHHNAWRPAHIHFSVFGSAFTQRLVTQMYFPGDPLFPYDPVLRSVTDAAARERLIAAYDHTLSQPEWSLGYRWDIVLDGPAATWTES</sequence>
<dbReference type="GO" id="GO:0008199">
    <property type="term" value="F:ferric iron binding"/>
    <property type="evidence" value="ECO:0007669"/>
    <property type="project" value="InterPro"/>
</dbReference>
<gene>
    <name evidence="6" type="ORF">HNR40_009653</name>
</gene>
<dbReference type="PROSITE" id="PS00083">
    <property type="entry name" value="INTRADIOL_DIOXYGENAS"/>
    <property type="match status" value="1"/>
</dbReference>
<evidence type="ECO:0000256" key="1">
    <source>
        <dbReference type="ARBA" id="ARBA00007825"/>
    </source>
</evidence>
<dbReference type="GO" id="GO:0018578">
    <property type="term" value="F:protocatechuate 3,4-dioxygenase activity"/>
    <property type="evidence" value="ECO:0007669"/>
    <property type="project" value="UniProtKB-EC"/>
</dbReference>
<dbReference type="NCBIfam" id="TIGR02422">
    <property type="entry name" value="protocat_beta"/>
    <property type="match status" value="1"/>
</dbReference>
<evidence type="ECO:0000256" key="3">
    <source>
        <dbReference type="ARBA" id="ARBA00023002"/>
    </source>
</evidence>
<feature type="domain" description="Intradiol ring-cleavage dioxygenases" evidence="5">
    <location>
        <begin position="86"/>
        <end position="114"/>
    </location>
</feature>
<keyword evidence="3 6" id="KW-0560">Oxidoreductase</keyword>
<dbReference type="InterPro" id="IPR015889">
    <property type="entry name" value="Intradiol_dOase_core"/>
</dbReference>
<dbReference type="InterPro" id="IPR012785">
    <property type="entry name" value="Protocat_dOase_b"/>
</dbReference>
<accession>A0A7W8EKE2</accession>
<evidence type="ECO:0000256" key="4">
    <source>
        <dbReference type="SAM" id="MobiDB-lite"/>
    </source>
</evidence>
<feature type="region of interest" description="Disordered" evidence="4">
    <location>
        <begin position="1"/>
        <end position="29"/>
    </location>
</feature>
<name>A0A7W8EKE2_9ACTN</name>
<proteinExistence type="inferred from homology"/>
<dbReference type="PANTHER" id="PTHR33711">
    <property type="entry name" value="DIOXYGENASE, PUTATIVE (AFU_ORTHOLOGUE AFUA_2G02910)-RELATED"/>
    <property type="match status" value="1"/>
</dbReference>
<dbReference type="PANTHER" id="PTHR33711:SF10">
    <property type="entry name" value="INTRADIOL RING-CLEAVAGE DIOXYGENASES DOMAIN-CONTAINING PROTEIN"/>
    <property type="match status" value="1"/>
</dbReference>
<dbReference type="EMBL" id="JACHIN010000021">
    <property type="protein sequence ID" value="MBB5084145.1"/>
    <property type="molecule type" value="Genomic_DNA"/>
</dbReference>
<reference evidence="6 7" key="1">
    <citation type="submission" date="2020-08" db="EMBL/GenBank/DDBJ databases">
        <title>Genomic Encyclopedia of Type Strains, Phase IV (KMG-IV): sequencing the most valuable type-strain genomes for metagenomic binning, comparative biology and taxonomic classification.</title>
        <authorList>
            <person name="Goeker M."/>
        </authorList>
    </citation>
    <scope>NUCLEOTIDE SEQUENCE [LARGE SCALE GENOMIC DNA]</scope>
    <source>
        <strain evidence="6 7">DSM 45385</strain>
    </source>
</reference>
<evidence type="ECO:0000256" key="2">
    <source>
        <dbReference type="ARBA" id="ARBA00022964"/>
    </source>
</evidence>
<dbReference type="RefSeq" id="WP_184973834.1">
    <property type="nucleotide sequence ID" value="NZ_JACHIN010000021.1"/>
</dbReference>
<dbReference type="InterPro" id="IPR000627">
    <property type="entry name" value="Intradiol_dOase_C"/>
</dbReference>
<organism evidence="6 7">
    <name type="scientific">Nonomuraea endophytica</name>
    <dbReference type="NCBI Taxonomy" id="714136"/>
    <lineage>
        <taxon>Bacteria</taxon>
        <taxon>Bacillati</taxon>
        <taxon>Actinomycetota</taxon>
        <taxon>Actinomycetes</taxon>
        <taxon>Streptosporangiales</taxon>
        <taxon>Streptosporangiaceae</taxon>
        <taxon>Nonomuraea</taxon>
    </lineage>
</organism>
<dbReference type="AlphaFoldDB" id="A0A7W8EKE2"/>
<dbReference type="Pfam" id="PF12391">
    <property type="entry name" value="PCDO_beta_N"/>
    <property type="match status" value="1"/>
</dbReference>
<dbReference type="InterPro" id="IPR024756">
    <property type="entry name" value="PCDO_beta_N"/>
</dbReference>
<dbReference type="SUPFAM" id="SSF49482">
    <property type="entry name" value="Aromatic compound dioxygenase"/>
    <property type="match status" value="1"/>
</dbReference>
<protein>
    <submittedName>
        <fullName evidence="6">Protocatechuate 3,4-dioxygenase beta subunit</fullName>
        <ecNumber evidence="6">1.13.11.3</ecNumber>
    </submittedName>
</protein>
<keyword evidence="7" id="KW-1185">Reference proteome</keyword>
<dbReference type="Gene3D" id="2.60.130.10">
    <property type="entry name" value="Aromatic compound dioxygenase"/>
    <property type="match status" value="1"/>
</dbReference>
<keyword evidence="2 6" id="KW-0223">Dioxygenase</keyword>
<dbReference type="EC" id="1.13.11.3" evidence="6"/>
<dbReference type="Pfam" id="PF00775">
    <property type="entry name" value="Dioxygenase_C"/>
    <property type="match status" value="1"/>
</dbReference>
<comment type="similarity">
    <text evidence="1">Belongs to the intradiol ring-cleavage dioxygenase family.</text>
</comment>
<dbReference type="InterPro" id="IPR050770">
    <property type="entry name" value="Intradiol_RC_Dioxygenase"/>
</dbReference>
<evidence type="ECO:0000313" key="7">
    <source>
        <dbReference type="Proteomes" id="UP000568380"/>
    </source>
</evidence>
<comment type="caution">
    <text evidence="6">The sequence shown here is derived from an EMBL/GenBank/DDBJ whole genome shotgun (WGS) entry which is preliminary data.</text>
</comment>
<evidence type="ECO:0000313" key="6">
    <source>
        <dbReference type="EMBL" id="MBB5084145.1"/>
    </source>
</evidence>
<dbReference type="GO" id="GO:0019619">
    <property type="term" value="P:3,4-dihydroxybenzoate catabolic process"/>
    <property type="evidence" value="ECO:0007669"/>
    <property type="project" value="InterPro"/>
</dbReference>